<gene>
    <name evidence="2" type="ORF">MENT_LOCUS50091</name>
</gene>
<evidence type="ECO:0000313" key="3">
    <source>
        <dbReference type="Proteomes" id="UP000580250"/>
    </source>
</evidence>
<comment type="caution">
    <text evidence="2">The sequence shown here is derived from an EMBL/GenBank/DDBJ whole genome shotgun (WGS) entry which is preliminary data.</text>
</comment>
<sequence>MGIKRISVNFGGQEARFLPFLTPQAKIFENFEGELDFFIFLTINYRFFVRQPAFFVCFVNFLALIQTYYYKLKIFRRHFYRPPYISMHLNNGLLDK</sequence>
<dbReference type="Proteomes" id="UP000580250">
    <property type="component" value="Unassembled WGS sequence"/>
</dbReference>
<name>A0A6V7XC34_MELEN</name>
<dbReference type="AlphaFoldDB" id="A0A6V7XC34"/>
<keyword evidence="1" id="KW-0812">Transmembrane</keyword>
<feature type="transmembrane region" description="Helical" evidence="1">
    <location>
        <begin position="53"/>
        <end position="70"/>
    </location>
</feature>
<proteinExistence type="predicted"/>
<evidence type="ECO:0000313" key="2">
    <source>
        <dbReference type="EMBL" id="CAD2196890.1"/>
    </source>
</evidence>
<dbReference type="EMBL" id="CAJEWN010001371">
    <property type="protein sequence ID" value="CAD2196890.1"/>
    <property type="molecule type" value="Genomic_DNA"/>
</dbReference>
<reference evidence="2 3" key="1">
    <citation type="submission" date="2020-08" db="EMBL/GenBank/DDBJ databases">
        <authorList>
            <person name="Koutsovoulos G."/>
            <person name="Danchin GJ E."/>
        </authorList>
    </citation>
    <scope>NUCLEOTIDE SEQUENCE [LARGE SCALE GENOMIC DNA]</scope>
</reference>
<protein>
    <submittedName>
        <fullName evidence="2">Uncharacterized protein</fullName>
    </submittedName>
</protein>
<organism evidence="2 3">
    <name type="scientific">Meloidogyne enterolobii</name>
    <name type="common">Root-knot nematode worm</name>
    <name type="synonym">Meloidogyne mayaguensis</name>
    <dbReference type="NCBI Taxonomy" id="390850"/>
    <lineage>
        <taxon>Eukaryota</taxon>
        <taxon>Metazoa</taxon>
        <taxon>Ecdysozoa</taxon>
        <taxon>Nematoda</taxon>
        <taxon>Chromadorea</taxon>
        <taxon>Rhabditida</taxon>
        <taxon>Tylenchina</taxon>
        <taxon>Tylenchomorpha</taxon>
        <taxon>Tylenchoidea</taxon>
        <taxon>Meloidogynidae</taxon>
        <taxon>Meloidogyninae</taxon>
        <taxon>Meloidogyne</taxon>
    </lineage>
</organism>
<keyword evidence="1" id="KW-0472">Membrane</keyword>
<accession>A0A6V7XC34</accession>
<keyword evidence="1" id="KW-1133">Transmembrane helix</keyword>
<evidence type="ECO:0000256" key="1">
    <source>
        <dbReference type="SAM" id="Phobius"/>
    </source>
</evidence>